<dbReference type="Proteomes" id="UP000294513">
    <property type="component" value="Unassembled WGS sequence"/>
</dbReference>
<dbReference type="InterPro" id="IPR037401">
    <property type="entry name" value="SnoaL-like"/>
</dbReference>
<keyword evidence="3" id="KW-1185">Reference proteome</keyword>
<gene>
    <name evidence="2" type="ORF">E1298_20440</name>
</gene>
<evidence type="ECO:0000259" key="1">
    <source>
        <dbReference type="Pfam" id="PF12680"/>
    </source>
</evidence>
<dbReference type="InterPro" id="IPR032710">
    <property type="entry name" value="NTF2-like_dom_sf"/>
</dbReference>
<dbReference type="OrthoDB" id="9808719at2"/>
<reference evidence="2 3" key="1">
    <citation type="submission" date="2019-03" db="EMBL/GenBank/DDBJ databases">
        <title>Draft genome sequences of novel Actinobacteria.</title>
        <authorList>
            <person name="Sahin N."/>
            <person name="Ay H."/>
            <person name="Saygin H."/>
        </authorList>
    </citation>
    <scope>NUCLEOTIDE SEQUENCE [LARGE SCALE GENOMIC DNA]</scope>
    <source>
        <strain evidence="2 3">H3C3</strain>
    </source>
</reference>
<evidence type="ECO:0000313" key="3">
    <source>
        <dbReference type="Proteomes" id="UP000294513"/>
    </source>
</evidence>
<evidence type="ECO:0000313" key="2">
    <source>
        <dbReference type="EMBL" id="TDD84095.1"/>
    </source>
</evidence>
<feature type="domain" description="SnoaL-like" evidence="1">
    <location>
        <begin position="21"/>
        <end position="119"/>
    </location>
</feature>
<organism evidence="2 3">
    <name type="scientific">Actinomadura rubrisoli</name>
    <dbReference type="NCBI Taxonomy" id="2530368"/>
    <lineage>
        <taxon>Bacteria</taxon>
        <taxon>Bacillati</taxon>
        <taxon>Actinomycetota</taxon>
        <taxon>Actinomycetes</taxon>
        <taxon>Streptosporangiales</taxon>
        <taxon>Thermomonosporaceae</taxon>
        <taxon>Actinomadura</taxon>
    </lineage>
</organism>
<dbReference type="Pfam" id="PF12680">
    <property type="entry name" value="SnoaL_2"/>
    <property type="match status" value="1"/>
</dbReference>
<comment type="caution">
    <text evidence="2">The sequence shown here is derived from an EMBL/GenBank/DDBJ whole genome shotgun (WGS) entry which is preliminary data.</text>
</comment>
<sequence>MSLPELSAGDHDGMDVTMVCERWERLWNERDPVARLGLLEMLCEEGVVLVDPGNDVAGRQAVSDAIAGVQARTPGMRFRLTGPVDAHHNVVRVGWETAAGDTSRSGIDVFVLSPSGRITTALGFKDSA</sequence>
<accession>A0A4R5BEQ6</accession>
<name>A0A4R5BEQ6_9ACTN</name>
<dbReference type="AlphaFoldDB" id="A0A4R5BEQ6"/>
<dbReference type="RefSeq" id="WP_131895589.1">
    <property type="nucleotide sequence ID" value="NZ_SMKU01000105.1"/>
</dbReference>
<proteinExistence type="predicted"/>
<protein>
    <submittedName>
        <fullName evidence="2">Nuclear transport factor 2 family protein</fullName>
    </submittedName>
</protein>
<dbReference type="SUPFAM" id="SSF54427">
    <property type="entry name" value="NTF2-like"/>
    <property type="match status" value="1"/>
</dbReference>
<dbReference type="EMBL" id="SMKU01000105">
    <property type="protein sequence ID" value="TDD84095.1"/>
    <property type="molecule type" value="Genomic_DNA"/>
</dbReference>
<dbReference type="Gene3D" id="3.10.450.50">
    <property type="match status" value="1"/>
</dbReference>